<name>A0ABP7AQ90_9ACTN</name>
<feature type="compositionally biased region" description="Basic and acidic residues" evidence="1">
    <location>
        <begin position="25"/>
        <end position="37"/>
    </location>
</feature>
<evidence type="ECO:0000256" key="1">
    <source>
        <dbReference type="SAM" id="MobiDB-lite"/>
    </source>
</evidence>
<dbReference type="Proteomes" id="UP001501490">
    <property type="component" value="Unassembled WGS sequence"/>
</dbReference>
<reference evidence="3" key="1">
    <citation type="journal article" date="2019" name="Int. J. Syst. Evol. Microbiol.">
        <title>The Global Catalogue of Microorganisms (GCM) 10K type strain sequencing project: providing services to taxonomists for standard genome sequencing and annotation.</title>
        <authorList>
            <consortium name="The Broad Institute Genomics Platform"/>
            <consortium name="The Broad Institute Genome Sequencing Center for Infectious Disease"/>
            <person name="Wu L."/>
            <person name="Ma J."/>
        </authorList>
    </citation>
    <scope>NUCLEOTIDE SEQUENCE [LARGE SCALE GENOMIC DNA]</scope>
    <source>
        <strain evidence="3">JCM 16929</strain>
    </source>
</reference>
<evidence type="ECO:0000313" key="3">
    <source>
        <dbReference type="Proteomes" id="UP001501490"/>
    </source>
</evidence>
<sequence>MSLVKGLLKGAVIAKVVQVASRELSKPENQRRIREGLSKLSKPR</sequence>
<proteinExistence type="predicted"/>
<feature type="region of interest" description="Disordered" evidence="1">
    <location>
        <begin position="25"/>
        <end position="44"/>
    </location>
</feature>
<dbReference type="EMBL" id="BAABAB010000044">
    <property type="protein sequence ID" value="GAA3637613.1"/>
    <property type="molecule type" value="Genomic_DNA"/>
</dbReference>
<comment type="caution">
    <text evidence="2">The sequence shown here is derived from an EMBL/GenBank/DDBJ whole genome shotgun (WGS) entry which is preliminary data.</text>
</comment>
<gene>
    <name evidence="2" type="ORF">GCM10022236_45200</name>
</gene>
<dbReference type="RefSeq" id="WP_344808854.1">
    <property type="nucleotide sequence ID" value="NZ_BAABAB010000044.1"/>
</dbReference>
<evidence type="ECO:0000313" key="2">
    <source>
        <dbReference type="EMBL" id="GAA3637613.1"/>
    </source>
</evidence>
<organism evidence="2 3">
    <name type="scientific">Microlunatus ginsengisoli</name>
    <dbReference type="NCBI Taxonomy" id="363863"/>
    <lineage>
        <taxon>Bacteria</taxon>
        <taxon>Bacillati</taxon>
        <taxon>Actinomycetota</taxon>
        <taxon>Actinomycetes</taxon>
        <taxon>Propionibacteriales</taxon>
        <taxon>Propionibacteriaceae</taxon>
        <taxon>Microlunatus</taxon>
    </lineage>
</organism>
<protein>
    <submittedName>
        <fullName evidence="2">Uncharacterized protein</fullName>
    </submittedName>
</protein>
<accession>A0ABP7AQ90</accession>
<keyword evidence="3" id="KW-1185">Reference proteome</keyword>